<protein>
    <recommendedName>
        <fullName evidence="6">Tyr recombinase domain-containing protein</fullName>
    </recommendedName>
</protein>
<dbReference type="PANTHER" id="PTHR30349:SF41">
    <property type="entry name" value="INTEGRASE_RECOMBINASE PROTEIN MJ0367-RELATED"/>
    <property type="match status" value="1"/>
</dbReference>
<comment type="caution">
    <text evidence="7">The sequence shown here is derived from an EMBL/GenBank/DDBJ whole genome shotgun (WGS) entry which is preliminary data.</text>
</comment>
<gene>
    <name evidence="7" type="ORF">D7V94_01825</name>
</gene>
<organism evidence="7 8">
    <name type="scientific">Parablautia intestinalis</name>
    <dbReference type="NCBI Taxonomy" id="2320100"/>
    <lineage>
        <taxon>Bacteria</taxon>
        <taxon>Bacillati</taxon>
        <taxon>Bacillota</taxon>
        <taxon>Clostridia</taxon>
        <taxon>Lachnospirales</taxon>
        <taxon>Lachnospiraceae</taxon>
        <taxon>Parablautia</taxon>
    </lineage>
</organism>
<reference evidence="7 8" key="1">
    <citation type="submission" date="2018-09" db="EMBL/GenBank/DDBJ databases">
        <title>Murine metabolic-syndrome-specific gut microbial biobank.</title>
        <authorList>
            <person name="Liu C."/>
        </authorList>
    </citation>
    <scope>NUCLEOTIDE SEQUENCE [LARGE SCALE GENOMIC DNA]</scope>
    <source>
        <strain evidence="7 8">0.1xD8-82</strain>
    </source>
</reference>
<dbReference type="Pfam" id="PF13495">
    <property type="entry name" value="Phage_int_SAM_4"/>
    <property type="match status" value="1"/>
</dbReference>
<dbReference type="GO" id="GO:0003677">
    <property type="term" value="F:DNA binding"/>
    <property type="evidence" value="ECO:0007669"/>
    <property type="project" value="UniProtKB-KW"/>
</dbReference>
<keyword evidence="8" id="KW-1185">Reference proteome</keyword>
<dbReference type="InterPro" id="IPR010998">
    <property type="entry name" value="Integrase_recombinase_N"/>
</dbReference>
<evidence type="ECO:0000256" key="1">
    <source>
        <dbReference type="ARBA" id="ARBA00003283"/>
    </source>
</evidence>
<dbReference type="Pfam" id="PF00589">
    <property type="entry name" value="Phage_integrase"/>
    <property type="match status" value="1"/>
</dbReference>
<feature type="domain" description="Tyr recombinase" evidence="6">
    <location>
        <begin position="166"/>
        <end position="344"/>
    </location>
</feature>
<evidence type="ECO:0000256" key="2">
    <source>
        <dbReference type="ARBA" id="ARBA00008857"/>
    </source>
</evidence>
<accession>A0A3A9B474</accession>
<evidence type="ECO:0000313" key="8">
    <source>
        <dbReference type="Proteomes" id="UP000280696"/>
    </source>
</evidence>
<comment type="similarity">
    <text evidence="2">Belongs to the 'phage' integrase family.</text>
</comment>
<dbReference type="OrthoDB" id="9801717at2"/>
<dbReference type="PROSITE" id="PS51898">
    <property type="entry name" value="TYR_RECOMBINASE"/>
    <property type="match status" value="1"/>
</dbReference>
<name>A0A3A9B474_9FIRM</name>
<dbReference type="InterPro" id="IPR013762">
    <property type="entry name" value="Integrase-like_cat_sf"/>
</dbReference>
<dbReference type="Proteomes" id="UP000280696">
    <property type="component" value="Unassembled WGS sequence"/>
</dbReference>
<dbReference type="PANTHER" id="PTHR30349">
    <property type="entry name" value="PHAGE INTEGRASE-RELATED"/>
    <property type="match status" value="1"/>
</dbReference>
<dbReference type="GO" id="GO:0006310">
    <property type="term" value="P:DNA recombination"/>
    <property type="evidence" value="ECO:0007669"/>
    <property type="project" value="UniProtKB-KW"/>
</dbReference>
<evidence type="ECO:0000259" key="6">
    <source>
        <dbReference type="PROSITE" id="PS51898"/>
    </source>
</evidence>
<dbReference type="InterPro" id="IPR050090">
    <property type="entry name" value="Tyrosine_recombinase_XerCD"/>
</dbReference>
<dbReference type="Gene3D" id="1.10.150.130">
    <property type="match status" value="1"/>
</dbReference>
<evidence type="ECO:0000313" key="7">
    <source>
        <dbReference type="EMBL" id="RKI94306.1"/>
    </source>
</evidence>
<dbReference type="SUPFAM" id="SSF56349">
    <property type="entry name" value="DNA breaking-rejoining enzymes"/>
    <property type="match status" value="1"/>
</dbReference>
<dbReference type="CDD" id="cd00397">
    <property type="entry name" value="DNA_BRE_C"/>
    <property type="match status" value="1"/>
</dbReference>
<dbReference type="Gene3D" id="1.10.443.10">
    <property type="entry name" value="Intergrase catalytic core"/>
    <property type="match status" value="1"/>
</dbReference>
<dbReference type="GO" id="GO:0015074">
    <property type="term" value="P:DNA integration"/>
    <property type="evidence" value="ECO:0007669"/>
    <property type="project" value="UniProtKB-KW"/>
</dbReference>
<dbReference type="InterPro" id="IPR004107">
    <property type="entry name" value="Integrase_SAM-like_N"/>
</dbReference>
<keyword evidence="5" id="KW-0233">DNA recombination</keyword>
<sequence>MEGYGMCMTKNELINDVAAGLVMTLSADHLELVKATFLVKMQGYDIHEVNTLPSTEVKNNDFILKRFTVDMLAKGLKESSIKTYMNNIRPFFDYTKLNYAEVTPQHIIDYLAIKKVAPNVHNKKNSQSYIVTICRTMFVFWGWAYRKHHIEQDIMRDVDRVRSKQKKKERITPEEIEACRECTQEESEKALLELMLSTGLRVGEIAALKIEDIDFNTKKVHINEGKSDSAERDVYLTIRARNAIMKYVKNRTSGYVFRPKRKILNDEIPIGKGTIEAWAKKIGERAGVHCKTTVHVYRKTFASEKYRQTKDVKLVSILLGHASTAITEKYYLIDDMKDIEYQALYAI</sequence>
<evidence type="ECO:0000256" key="3">
    <source>
        <dbReference type="ARBA" id="ARBA00022908"/>
    </source>
</evidence>
<dbReference type="InterPro" id="IPR002104">
    <property type="entry name" value="Integrase_catalytic"/>
</dbReference>
<evidence type="ECO:0000256" key="4">
    <source>
        <dbReference type="ARBA" id="ARBA00023125"/>
    </source>
</evidence>
<dbReference type="EMBL" id="RAYQ01000001">
    <property type="protein sequence ID" value="RKI94306.1"/>
    <property type="molecule type" value="Genomic_DNA"/>
</dbReference>
<keyword evidence="4" id="KW-0238">DNA-binding</keyword>
<dbReference type="InterPro" id="IPR011010">
    <property type="entry name" value="DNA_brk_join_enz"/>
</dbReference>
<proteinExistence type="inferred from homology"/>
<evidence type="ECO:0000256" key="5">
    <source>
        <dbReference type="ARBA" id="ARBA00023172"/>
    </source>
</evidence>
<keyword evidence="3" id="KW-0229">DNA integration</keyword>
<dbReference type="AlphaFoldDB" id="A0A3A9B474"/>
<comment type="function">
    <text evidence="1">Site-specific tyrosine recombinase, which acts by catalyzing the cutting and rejoining of the recombining DNA molecules.</text>
</comment>